<proteinExistence type="inferred from homology"/>
<name>A0ABS3GXT8_9ENTE</name>
<dbReference type="InterPro" id="IPR051052">
    <property type="entry name" value="Diverse_substrate_MTase"/>
</dbReference>
<dbReference type="Proteomes" id="UP000664632">
    <property type="component" value="Unassembled WGS sequence"/>
</dbReference>
<dbReference type="PANTHER" id="PTHR44942">
    <property type="entry name" value="METHYLTRANSF_11 DOMAIN-CONTAINING PROTEIN"/>
    <property type="match status" value="1"/>
</dbReference>
<accession>A0ABS3GXT8</accession>
<dbReference type="EMBL" id="JAFLWD010000015">
    <property type="protein sequence ID" value="MBO0440083.1"/>
    <property type="molecule type" value="Genomic_DNA"/>
</dbReference>
<gene>
    <name evidence="6" type="ORF">JZO69_06900</name>
</gene>
<evidence type="ECO:0000313" key="6">
    <source>
        <dbReference type="EMBL" id="MBO0440083.1"/>
    </source>
</evidence>
<comment type="caution">
    <text evidence="6">The sequence shown here is derived from an EMBL/GenBank/DDBJ whole genome shotgun (WGS) entry which is preliminary data.</text>
</comment>
<dbReference type="RefSeq" id="WP_207112160.1">
    <property type="nucleotide sequence ID" value="NZ_JAFLWD010000015.1"/>
</dbReference>
<evidence type="ECO:0000256" key="4">
    <source>
        <dbReference type="SAM" id="Phobius"/>
    </source>
</evidence>
<keyword evidence="2 6" id="KW-0489">Methyltransferase</keyword>
<feature type="domain" description="Methyltransferase type 11" evidence="5">
    <location>
        <begin position="63"/>
        <end position="158"/>
    </location>
</feature>
<protein>
    <submittedName>
        <fullName evidence="6">Class I SAM-dependent methyltransferase</fullName>
    </submittedName>
</protein>
<dbReference type="Pfam" id="PF08241">
    <property type="entry name" value="Methyltransf_11"/>
    <property type="match status" value="1"/>
</dbReference>
<dbReference type="PANTHER" id="PTHR44942:SF4">
    <property type="entry name" value="METHYLTRANSFERASE TYPE 11 DOMAIN-CONTAINING PROTEIN"/>
    <property type="match status" value="1"/>
</dbReference>
<feature type="transmembrane region" description="Helical" evidence="4">
    <location>
        <begin position="28"/>
        <end position="47"/>
    </location>
</feature>
<evidence type="ECO:0000256" key="2">
    <source>
        <dbReference type="ARBA" id="ARBA00022603"/>
    </source>
</evidence>
<dbReference type="SUPFAM" id="SSF53335">
    <property type="entry name" value="S-adenosyl-L-methionine-dependent methyltransferases"/>
    <property type="match status" value="1"/>
</dbReference>
<dbReference type="Gene3D" id="3.40.50.150">
    <property type="entry name" value="Vaccinia Virus protein VP39"/>
    <property type="match status" value="1"/>
</dbReference>
<evidence type="ECO:0000256" key="1">
    <source>
        <dbReference type="ARBA" id="ARBA00008361"/>
    </source>
</evidence>
<sequence>MIIFVSIIVVVLLISLFRVLLKQSTMPTGFLGVFMMLLWNRVYLPLVKWATSRIKLNDNFTILDIGVGNGASSVYLFQQRNSLSITGIDISEDAIIQAKKNHPNKNIHFESMDIHALTCAPETFDLVTAFQTHFHWHDLDQALNEIHRVLKQHGIVVFACEKAKINYFLPKLKKSADFQAYLTTLGFLLTDEHETNQWIMYTFQKNDTEQNIIQRHFIL</sequence>
<evidence type="ECO:0000259" key="5">
    <source>
        <dbReference type="Pfam" id="PF08241"/>
    </source>
</evidence>
<evidence type="ECO:0000313" key="7">
    <source>
        <dbReference type="Proteomes" id="UP000664632"/>
    </source>
</evidence>
<comment type="similarity">
    <text evidence="1">Belongs to the methyltransferase superfamily.</text>
</comment>
<keyword evidence="4" id="KW-0472">Membrane</keyword>
<keyword evidence="4" id="KW-0812">Transmembrane</keyword>
<dbReference type="InterPro" id="IPR029063">
    <property type="entry name" value="SAM-dependent_MTases_sf"/>
</dbReference>
<dbReference type="GO" id="GO:0032259">
    <property type="term" value="P:methylation"/>
    <property type="evidence" value="ECO:0007669"/>
    <property type="project" value="UniProtKB-KW"/>
</dbReference>
<reference evidence="6 7" key="1">
    <citation type="submission" date="2021-03" db="EMBL/GenBank/DDBJ databases">
        <title>Enterococcal diversity collection.</title>
        <authorList>
            <person name="Gilmore M.S."/>
            <person name="Schwartzman J."/>
            <person name="Van Tyne D."/>
            <person name="Martin M."/>
            <person name="Earl A.M."/>
            <person name="Manson A.L."/>
            <person name="Straub T."/>
            <person name="Salamzade R."/>
            <person name="Saavedra J."/>
            <person name="Lebreton F."/>
            <person name="Prichula J."/>
            <person name="Schaufler K."/>
            <person name="Gaca A."/>
            <person name="Sgardioli B."/>
            <person name="Wagenaar J."/>
            <person name="Strong T."/>
        </authorList>
    </citation>
    <scope>NUCLEOTIDE SEQUENCE [LARGE SCALE GENOMIC DNA]</scope>
    <source>
        <strain evidence="6 7">DIV0869a</strain>
    </source>
</reference>
<keyword evidence="3" id="KW-0808">Transferase</keyword>
<dbReference type="GO" id="GO:0008168">
    <property type="term" value="F:methyltransferase activity"/>
    <property type="evidence" value="ECO:0007669"/>
    <property type="project" value="UniProtKB-KW"/>
</dbReference>
<dbReference type="CDD" id="cd02440">
    <property type="entry name" value="AdoMet_MTases"/>
    <property type="match status" value="1"/>
</dbReference>
<organism evidence="6 7">
    <name type="scientific">Candidatus Enterococcus ikei</name>
    <dbReference type="NCBI Taxonomy" id="2815326"/>
    <lineage>
        <taxon>Bacteria</taxon>
        <taxon>Bacillati</taxon>
        <taxon>Bacillota</taxon>
        <taxon>Bacilli</taxon>
        <taxon>Lactobacillales</taxon>
        <taxon>Enterococcaceae</taxon>
        <taxon>Enterococcus</taxon>
    </lineage>
</organism>
<keyword evidence="7" id="KW-1185">Reference proteome</keyword>
<keyword evidence="4" id="KW-1133">Transmembrane helix</keyword>
<dbReference type="InterPro" id="IPR013216">
    <property type="entry name" value="Methyltransf_11"/>
</dbReference>
<evidence type="ECO:0000256" key="3">
    <source>
        <dbReference type="ARBA" id="ARBA00022679"/>
    </source>
</evidence>